<evidence type="ECO:0000259" key="1">
    <source>
        <dbReference type="Pfam" id="PF20150"/>
    </source>
</evidence>
<gene>
    <name evidence="2" type="ORF">K444DRAFT_662197</name>
</gene>
<reference evidence="2 3" key="1">
    <citation type="submission" date="2016-04" db="EMBL/GenBank/DDBJ databases">
        <title>A degradative enzymes factory behind the ericoid mycorrhizal symbiosis.</title>
        <authorList>
            <consortium name="DOE Joint Genome Institute"/>
            <person name="Martino E."/>
            <person name="Morin E."/>
            <person name="Grelet G."/>
            <person name="Kuo A."/>
            <person name="Kohler A."/>
            <person name="Daghino S."/>
            <person name="Barry K."/>
            <person name="Choi C."/>
            <person name="Cichocki N."/>
            <person name="Clum A."/>
            <person name="Copeland A."/>
            <person name="Hainaut M."/>
            <person name="Haridas S."/>
            <person name="Labutti K."/>
            <person name="Lindquist E."/>
            <person name="Lipzen A."/>
            <person name="Khouja H.-R."/>
            <person name="Murat C."/>
            <person name="Ohm R."/>
            <person name="Olson A."/>
            <person name="Spatafora J."/>
            <person name="Veneault-Fourrey C."/>
            <person name="Henrissat B."/>
            <person name="Grigoriev I."/>
            <person name="Martin F."/>
            <person name="Perotto S."/>
        </authorList>
    </citation>
    <scope>NUCLEOTIDE SEQUENCE [LARGE SCALE GENOMIC DNA]</scope>
    <source>
        <strain evidence="2 3">E</strain>
    </source>
</reference>
<dbReference type="EMBL" id="KZ613785">
    <property type="protein sequence ID" value="PMD62081.1"/>
    <property type="molecule type" value="Genomic_DNA"/>
</dbReference>
<organism evidence="2 3">
    <name type="scientific">Hyaloscypha bicolor E</name>
    <dbReference type="NCBI Taxonomy" id="1095630"/>
    <lineage>
        <taxon>Eukaryota</taxon>
        <taxon>Fungi</taxon>
        <taxon>Dikarya</taxon>
        <taxon>Ascomycota</taxon>
        <taxon>Pezizomycotina</taxon>
        <taxon>Leotiomycetes</taxon>
        <taxon>Helotiales</taxon>
        <taxon>Hyaloscyphaceae</taxon>
        <taxon>Hyaloscypha</taxon>
        <taxon>Hyaloscypha bicolor</taxon>
    </lineage>
</organism>
<evidence type="ECO:0000313" key="2">
    <source>
        <dbReference type="EMBL" id="PMD62081.1"/>
    </source>
</evidence>
<sequence length="227" mass="25824">MHQEVFPREKLDLRQKQAVTDVVPFHRFPKAPPEIRLVISEFSLPGSHTLSVAGRRKPSGLFFCENDNPYNPAALSICRESREVVLKHYRLCFGTTNIYADLSLDAFYFGEDWWVQISGSGTSGDGNLLKWRVWSGPQNRLLNQEFKDNVKANLQQTTHLAFIPNYWSRFGILHRSGAALRADAKAVFQKLTQLSLVTGQEHDSYGAPGSVEFMNDMTQSWGNEFQQ</sequence>
<dbReference type="InterPro" id="IPR045518">
    <property type="entry name" value="2EXR"/>
</dbReference>
<dbReference type="AlphaFoldDB" id="A0A2J6TGE5"/>
<proteinExistence type="predicted"/>
<dbReference type="OrthoDB" id="3561261at2759"/>
<dbReference type="InParanoid" id="A0A2J6TGE5"/>
<dbReference type="Pfam" id="PF20150">
    <property type="entry name" value="2EXR"/>
    <property type="match status" value="1"/>
</dbReference>
<dbReference type="PANTHER" id="PTHR35910">
    <property type="entry name" value="2EXR DOMAIN-CONTAINING PROTEIN"/>
    <property type="match status" value="1"/>
</dbReference>
<keyword evidence="3" id="KW-1185">Reference proteome</keyword>
<name>A0A2J6TGE5_9HELO</name>
<accession>A0A2J6TGE5</accession>
<dbReference type="RefSeq" id="XP_024738985.1">
    <property type="nucleotide sequence ID" value="XM_024886669.1"/>
</dbReference>
<dbReference type="GeneID" id="36594746"/>
<dbReference type="PANTHER" id="PTHR35910:SF6">
    <property type="entry name" value="2EXR DOMAIN-CONTAINING PROTEIN"/>
    <property type="match status" value="1"/>
</dbReference>
<evidence type="ECO:0000313" key="3">
    <source>
        <dbReference type="Proteomes" id="UP000235371"/>
    </source>
</evidence>
<dbReference type="STRING" id="1095630.A0A2J6TGE5"/>
<protein>
    <recommendedName>
        <fullName evidence="1">2EXR domain-containing protein</fullName>
    </recommendedName>
</protein>
<feature type="domain" description="2EXR" evidence="1">
    <location>
        <begin position="25"/>
        <end position="105"/>
    </location>
</feature>
<dbReference type="Proteomes" id="UP000235371">
    <property type="component" value="Unassembled WGS sequence"/>
</dbReference>